<evidence type="ECO:0000313" key="1">
    <source>
        <dbReference type="EMBL" id="KAL1384569.1"/>
    </source>
</evidence>
<sequence length="89" mass="10420">MGAKESSLLSAEQLEDYVELTYLTKWEILLIMEKFLPLEPDEIRKDLHRRIPNRKIMEAFPQLKLLLGQIAPIVMLRKHQIAPIRLGLD</sequence>
<evidence type="ECO:0000313" key="2">
    <source>
        <dbReference type="Proteomes" id="UP001562425"/>
    </source>
</evidence>
<dbReference type="EMBL" id="JBEHCU010008363">
    <property type="protein sequence ID" value="KAL1384569.1"/>
    <property type="molecule type" value="Genomic_DNA"/>
</dbReference>
<gene>
    <name evidence="1" type="ORF">pipiens_003343</name>
</gene>
<protein>
    <submittedName>
        <fullName evidence="1">Uncharacterized protein</fullName>
    </submittedName>
</protein>
<name>A0ABD1CZV9_CULPP</name>
<organism evidence="1 2">
    <name type="scientific">Culex pipiens pipiens</name>
    <name type="common">Northern house mosquito</name>
    <dbReference type="NCBI Taxonomy" id="38569"/>
    <lineage>
        <taxon>Eukaryota</taxon>
        <taxon>Metazoa</taxon>
        <taxon>Ecdysozoa</taxon>
        <taxon>Arthropoda</taxon>
        <taxon>Hexapoda</taxon>
        <taxon>Insecta</taxon>
        <taxon>Pterygota</taxon>
        <taxon>Neoptera</taxon>
        <taxon>Endopterygota</taxon>
        <taxon>Diptera</taxon>
        <taxon>Nematocera</taxon>
        <taxon>Culicoidea</taxon>
        <taxon>Culicidae</taxon>
        <taxon>Culicinae</taxon>
        <taxon>Culicini</taxon>
        <taxon>Culex</taxon>
        <taxon>Culex</taxon>
    </lineage>
</organism>
<dbReference type="Proteomes" id="UP001562425">
    <property type="component" value="Unassembled WGS sequence"/>
</dbReference>
<reference evidence="1 2" key="1">
    <citation type="submission" date="2024-05" db="EMBL/GenBank/DDBJ databases">
        <title>Culex pipiens pipiens assembly and annotation.</title>
        <authorList>
            <person name="Alout H."/>
            <person name="Durand T."/>
        </authorList>
    </citation>
    <scope>NUCLEOTIDE SEQUENCE [LARGE SCALE GENOMIC DNA]</scope>
    <source>
        <strain evidence="1">HA-2024</strain>
        <tissue evidence="1">Whole body</tissue>
    </source>
</reference>
<dbReference type="AlphaFoldDB" id="A0ABD1CZV9"/>
<comment type="caution">
    <text evidence="1">The sequence shown here is derived from an EMBL/GenBank/DDBJ whole genome shotgun (WGS) entry which is preliminary data.</text>
</comment>
<keyword evidence="2" id="KW-1185">Reference proteome</keyword>
<proteinExistence type="predicted"/>
<dbReference type="Gene3D" id="1.10.238.10">
    <property type="entry name" value="EF-hand"/>
    <property type="match status" value="1"/>
</dbReference>
<accession>A0ABD1CZV9</accession>